<evidence type="ECO:0000256" key="2">
    <source>
        <dbReference type="SAM" id="SignalP"/>
    </source>
</evidence>
<dbReference type="SUPFAM" id="SSF54001">
    <property type="entry name" value="Cysteine proteinases"/>
    <property type="match status" value="1"/>
</dbReference>
<feature type="chain" id="PRO_5003485627" evidence="2">
    <location>
        <begin position="37"/>
        <end position="571"/>
    </location>
</feature>
<keyword evidence="2" id="KW-0732">Signal</keyword>
<evidence type="ECO:0000313" key="4">
    <source>
        <dbReference type="Proteomes" id="UP000004407"/>
    </source>
</evidence>
<dbReference type="Proteomes" id="UP000004407">
    <property type="component" value="Unassembled WGS sequence"/>
</dbReference>
<evidence type="ECO:0000256" key="1">
    <source>
        <dbReference type="PIRSR" id="PIRSR600200-1"/>
    </source>
</evidence>
<dbReference type="InterPro" id="IPR000200">
    <property type="entry name" value="Peptidase_C10"/>
</dbReference>
<sequence>MTPSIRFVFFLNQFKDMTKKFIAIALLASAALQVSAAERLEAQIRQAAAAALAKMPSAMHKVRSAQPLRILAKNTQLTVVGYENGGFAIVANDDQFKPVFGYSETQFTTNNNPGFDWYMTTLNASLERAKQQGRKLEEAKPSPEYAASVGELLTTRWGQDTPYNNMTPLYTDKKTGKKKHYVTGCVSTAMSMILHYFKYPVHGEGDVRYDFAPGSGEPSQTLEADFSNTTYQWDKMLNEYKDGSYTEEQANAVATIMKHCGYAVSMQYTISGSGAFIYESCRALRKYFGFNKHIKCYNRSFFNVEEWMNIVYRELNDKCPVLYGGQSNTTGGHCFILDGYNEDGEVHVNWGWNGDQNGYFDIAGLNGFSDGQQMVEMRTATDTRYQGSVRSLICMSGKLDMTYDEKTITASLDGYLINTDIDPFSGYIQLRAINIKTGKAYLLKKGQRLDGQDTSKGFWIDDITGSVAALPAGEYRVFLAAKDDEEETWQPIRSHEVDHNSYILVINENREIESLELDSDSSWTGIESVVTSGNTTPAVRGVYSLDGRYLGNDVSKLGKGLYIVNGEKVVK</sequence>
<name>G6AXM0_9BACT</name>
<protein>
    <submittedName>
        <fullName evidence="3">Peptidase C10 family protein</fullName>
    </submittedName>
</protein>
<dbReference type="AlphaFoldDB" id="G6AXM0"/>
<evidence type="ECO:0000313" key="3">
    <source>
        <dbReference type="EMBL" id="EHJ40246.1"/>
    </source>
</evidence>
<dbReference type="HOGENOM" id="CLU_018139_0_0_10"/>
<gene>
    <name evidence="3" type="ORF">HMPREF0673_01376</name>
</gene>
<feature type="signal peptide" evidence="2">
    <location>
        <begin position="1"/>
        <end position="36"/>
    </location>
</feature>
<dbReference type="Gene3D" id="3.30.910.30">
    <property type="entry name" value="Peptidase C10 family"/>
    <property type="match status" value="1"/>
</dbReference>
<dbReference type="Gene3D" id="3.90.70.50">
    <property type="entry name" value="Peptidase C10, streptopain"/>
    <property type="match status" value="1"/>
</dbReference>
<organism evidence="3 4">
    <name type="scientific">Leyella stercorea DSM 18206</name>
    <dbReference type="NCBI Taxonomy" id="1002367"/>
    <lineage>
        <taxon>Bacteria</taxon>
        <taxon>Pseudomonadati</taxon>
        <taxon>Bacteroidota</taxon>
        <taxon>Bacteroidia</taxon>
        <taxon>Bacteroidales</taxon>
        <taxon>Prevotellaceae</taxon>
        <taxon>Leyella</taxon>
    </lineage>
</organism>
<proteinExistence type="predicted"/>
<dbReference type="Pfam" id="PF01640">
    <property type="entry name" value="Peptidase_C10"/>
    <property type="match status" value="1"/>
</dbReference>
<dbReference type="EMBL" id="AFZZ01000122">
    <property type="protein sequence ID" value="EHJ40246.1"/>
    <property type="molecule type" value="Genomic_DNA"/>
</dbReference>
<dbReference type="GO" id="GO:0006508">
    <property type="term" value="P:proteolysis"/>
    <property type="evidence" value="ECO:0007669"/>
    <property type="project" value="UniProtKB-KW"/>
</dbReference>
<accession>G6AXM0</accession>
<dbReference type="PATRIC" id="fig|1002367.3.peg.1101"/>
<dbReference type="GO" id="GO:0008234">
    <property type="term" value="F:cysteine-type peptidase activity"/>
    <property type="evidence" value="ECO:0007669"/>
    <property type="project" value="UniProtKB-KW"/>
</dbReference>
<feature type="active site" description="Nucleophile" evidence="1">
    <location>
        <position position="185"/>
    </location>
</feature>
<dbReference type="eggNOG" id="ENOG50309XW">
    <property type="taxonomic scope" value="Bacteria"/>
</dbReference>
<dbReference type="InterPro" id="IPR038765">
    <property type="entry name" value="Papain-like_cys_pep_sf"/>
</dbReference>
<dbReference type="InterPro" id="IPR044934">
    <property type="entry name" value="Streptopain_sf"/>
</dbReference>
<comment type="caution">
    <text evidence="3">The sequence shown here is derived from an EMBL/GenBank/DDBJ whole genome shotgun (WGS) entry which is preliminary data.</text>
</comment>
<reference evidence="3 4" key="1">
    <citation type="submission" date="2011-08" db="EMBL/GenBank/DDBJ databases">
        <authorList>
            <person name="Weinstock G."/>
            <person name="Sodergren E."/>
            <person name="Clifton S."/>
            <person name="Fulton L."/>
            <person name="Fulton B."/>
            <person name="Courtney L."/>
            <person name="Fronick C."/>
            <person name="Harrison M."/>
            <person name="Strong C."/>
            <person name="Farmer C."/>
            <person name="Delahaunty K."/>
            <person name="Markovic C."/>
            <person name="Hall O."/>
            <person name="Minx P."/>
            <person name="Tomlinson C."/>
            <person name="Mitreva M."/>
            <person name="Hou S."/>
            <person name="Chen J."/>
            <person name="Wollam A."/>
            <person name="Pepin K.H."/>
            <person name="Johnson M."/>
            <person name="Bhonagiri V."/>
            <person name="Zhang X."/>
            <person name="Suruliraj S."/>
            <person name="Warren W."/>
            <person name="Chinwalla A."/>
            <person name="Mardis E.R."/>
            <person name="Wilson R.K."/>
        </authorList>
    </citation>
    <scope>NUCLEOTIDE SEQUENCE [LARGE SCALE GENOMIC DNA]</scope>
    <source>
        <strain evidence="3 4">DSM 18206</strain>
    </source>
</reference>
<dbReference type="PRINTS" id="PR00797">
    <property type="entry name" value="STREPTOPAIN"/>
</dbReference>
<feature type="active site" description="Proton acceptor" evidence="1">
    <location>
        <position position="333"/>
    </location>
</feature>